<sequence length="383" mass="43841">MTENRCVLHLAMDYPNRNRPNNTPAVRNFVTKNPGVDYFVVALRRVAWPWQCNTLQGDGEGDEKVVSMAFWGLPFGIGLVVSMWIVALRTRALIRQRELQFDAVHGHKFAFEGIAAWWLSRWFKKPLILSVRGNSDHKIIRYKPFARPLLGRMLQHAKAIYYVSAWYRPILNQYFEVSQEKQKLLPNFVKQRQQAPASDFDPFRLVTILDLNQYRDKGLDKLLHALKLLEGRYPKMTLDVVGKGSDSKIKEINTLIAELNLEAKVRLTGPIPNQELIEQLSQYAGLVLPTQHDAFGMVYVEALLSGVAVVYSKGTGIDGFIDDIKAKVGIDPQSITDIAAGTAQLLDRQQEFRHWLLRYHYQIKAQFSAEPYLSGYKQLIQQV</sequence>
<evidence type="ECO:0000259" key="2">
    <source>
        <dbReference type="Pfam" id="PF00534"/>
    </source>
</evidence>
<name>A0AA37VV46_9GAMM</name>
<evidence type="ECO:0000259" key="3">
    <source>
        <dbReference type="Pfam" id="PF13439"/>
    </source>
</evidence>
<dbReference type="GO" id="GO:1901135">
    <property type="term" value="P:carbohydrate derivative metabolic process"/>
    <property type="evidence" value="ECO:0007669"/>
    <property type="project" value="UniProtKB-ARBA"/>
</dbReference>
<reference evidence="4" key="2">
    <citation type="submission" date="2023-01" db="EMBL/GenBank/DDBJ databases">
        <title>Draft genome sequence of Paraferrimonas sedimenticola strain NBRC 101628.</title>
        <authorList>
            <person name="Sun Q."/>
            <person name="Mori K."/>
        </authorList>
    </citation>
    <scope>NUCLEOTIDE SEQUENCE</scope>
    <source>
        <strain evidence="4">NBRC 101628</strain>
    </source>
</reference>
<dbReference type="Pfam" id="PF13439">
    <property type="entry name" value="Glyco_transf_4"/>
    <property type="match status" value="1"/>
</dbReference>
<reference evidence="4" key="1">
    <citation type="journal article" date="2014" name="Int. J. Syst. Evol. Microbiol.">
        <title>Complete genome sequence of Corynebacterium casei LMG S-19264T (=DSM 44701T), isolated from a smear-ripened cheese.</title>
        <authorList>
            <consortium name="US DOE Joint Genome Institute (JGI-PGF)"/>
            <person name="Walter F."/>
            <person name="Albersmeier A."/>
            <person name="Kalinowski J."/>
            <person name="Ruckert C."/>
        </authorList>
    </citation>
    <scope>NUCLEOTIDE SEQUENCE</scope>
    <source>
        <strain evidence="4">NBRC 101628</strain>
    </source>
</reference>
<evidence type="ECO:0000313" key="4">
    <source>
        <dbReference type="EMBL" id="GLP96024.1"/>
    </source>
</evidence>
<evidence type="ECO:0000313" key="5">
    <source>
        <dbReference type="Proteomes" id="UP001161422"/>
    </source>
</evidence>
<keyword evidence="1" id="KW-0472">Membrane</keyword>
<comment type="caution">
    <text evidence="4">The sequence shown here is derived from an EMBL/GenBank/DDBJ whole genome shotgun (WGS) entry which is preliminary data.</text>
</comment>
<dbReference type="AlphaFoldDB" id="A0AA37VV46"/>
<accession>A0AA37VV46</accession>
<dbReference type="GO" id="GO:0016757">
    <property type="term" value="F:glycosyltransferase activity"/>
    <property type="evidence" value="ECO:0007669"/>
    <property type="project" value="InterPro"/>
</dbReference>
<dbReference type="InterPro" id="IPR001296">
    <property type="entry name" value="Glyco_trans_1"/>
</dbReference>
<feature type="domain" description="Glycosyl transferase family 1" evidence="2">
    <location>
        <begin position="215"/>
        <end position="354"/>
    </location>
</feature>
<feature type="transmembrane region" description="Helical" evidence="1">
    <location>
        <begin position="68"/>
        <end position="88"/>
    </location>
</feature>
<dbReference type="Gene3D" id="3.40.50.2000">
    <property type="entry name" value="Glycogen Phosphorylase B"/>
    <property type="match status" value="2"/>
</dbReference>
<protein>
    <submittedName>
        <fullName evidence="4">Uncharacterized protein</fullName>
    </submittedName>
</protein>
<organism evidence="4 5">
    <name type="scientific">Paraferrimonas sedimenticola</name>
    <dbReference type="NCBI Taxonomy" id="375674"/>
    <lineage>
        <taxon>Bacteria</taxon>
        <taxon>Pseudomonadati</taxon>
        <taxon>Pseudomonadota</taxon>
        <taxon>Gammaproteobacteria</taxon>
        <taxon>Alteromonadales</taxon>
        <taxon>Ferrimonadaceae</taxon>
        <taxon>Paraferrimonas</taxon>
    </lineage>
</organism>
<keyword evidence="1" id="KW-0812">Transmembrane</keyword>
<dbReference type="PANTHER" id="PTHR12526">
    <property type="entry name" value="GLYCOSYLTRANSFERASE"/>
    <property type="match status" value="1"/>
</dbReference>
<gene>
    <name evidence="4" type="ORF">GCM10007895_13300</name>
</gene>
<dbReference type="InterPro" id="IPR028098">
    <property type="entry name" value="Glyco_trans_4-like_N"/>
</dbReference>
<dbReference type="RefSeq" id="WP_095506970.1">
    <property type="nucleotide sequence ID" value="NZ_BSNC01000004.1"/>
</dbReference>
<dbReference type="SUPFAM" id="SSF53756">
    <property type="entry name" value="UDP-Glycosyltransferase/glycogen phosphorylase"/>
    <property type="match status" value="1"/>
</dbReference>
<dbReference type="EMBL" id="BSNC01000004">
    <property type="protein sequence ID" value="GLP96024.1"/>
    <property type="molecule type" value="Genomic_DNA"/>
</dbReference>
<keyword evidence="1" id="KW-1133">Transmembrane helix</keyword>
<dbReference type="Proteomes" id="UP001161422">
    <property type="component" value="Unassembled WGS sequence"/>
</dbReference>
<evidence type="ECO:0000256" key="1">
    <source>
        <dbReference type="SAM" id="Phobius"/>
    </source>
</evidence>
<feature type="domain" description="Glycosyltransferase subfamily 4-like N-terminal" evidence="3">
    <location>
        <begin position="81"/>
        <end position="189"/>
    </location>
</feature>
<dbReference type="Pfam" id="PF00534">
    <property type="entry name" value="Glycos_transf_1"/>
    <property type="match status" value="1"/>
</dbReference>
<keyword evidence="5" id="KW-1185">Reference proteome</keyword>
<proteinExistence type="predicted"/>